<dbReference type="InterPro" id="IPR002509">
    <property type="entry name" value="NODB_dom"/>
</dbReference>
<keyword evidence="2" id="KW-0378">Hydrolase</keyword>
<keyword evidence="3" id="KW-0732">Signal</keyword>
<dbReference type="InterPro" id="IPR011330">
    <property type="entry name" value="Glyco_hydro/deAcase_b/a-brl"/>
</dbReference>
<evidence type="ECO:0000259" key="4">
    <source>
        <dbReference type="PROSITE" id="PS51677"/>
    </source>
</evidence>
<dbReference type="PANTHER" id="PTHR10587">
    <property type="entry name" value="GLYCOSYL TRANSFERASE-RELATED"/>
    <property type="match status" value="1"/>
</dbReference>
<accession>A0A9X2G8R6</accession>
<dbReference type="GO" id="GO:0005975">
    <property type="term" value="P:carbohydrate metabolic process"/>
    <property type="evidence" value="ECO:0007669"/>
    <property type="project" value="InterPro"/>
</dbReference>
<feature type="domain" description="NodB homology" evidence="4">
    <location>
        <begin position="40"/>
        <end position="217"/>
    </location>
</feature>
<keyword evidence="6" id="KW-1185">Reference proteome</keyword>
<dbReference type="InterPro" id="IPR050248">
    <property type="entry name" value="Polysacc_deacetylase_ArnD"/>
</dbReference>
<name>A0A9X2G8R6_9MICO</name>
<dbReference type="GO" id="GO:0046872">
    <property type="term" value="F:metal ion binding"/>
    <property type="evidence" value="ECO:0007669"/>
    <property type="project" value="UniProtKB-KW"/>
</dbReference>
<comment type="caution">
    <text evidence="5">The sequence shown here is derived from an EMBL/GenBank/DDBJ whole genome shotgun (WGS) entry which is preliminary data.</text>
</comment>
<dbReference type="RefSeq" id="WP_253835483.1">
    <property type="nucleotide sequence ID" value="NZ_JAMTCS010000006.1"/>
</dbReference>
<dbReference type="InterPro" id="IPR006311">
    <property type="entry name" value="TAT_signal"/>
</dbReference>
<organism evidence="5 6">
    <name type="scientific">Promicromonospora thailandica</name>
    <dbReference type="NCBI Taxonomy" id="765201"/>
    <lineage>
        <taxon>Bacteria</taxon>
        <taxon>Bacillati</taxon>
        <taxon>Actinomycetota</taxon>
        <taxon>Actinomycetes</taxon>
        <taxon>Micrococcales</taxon>
        <taxon>Promicromonosporaceae</taxon>
        <taxon>Promicromonospora</taxon>
    </lineage>
</organism>
<dbReference type="PROSITE" id="PS51318">
    <property type="entry name" value="TAT"/>
    <property type="match status" value="1"/>
</dbReference>
<evidence type="ECO:0000313" key="6">
    <source>
        <dbReference type="Proteomes" id="UP001139493"/>
    </source>
</evidence>
<feature type="chain" id="PRO_5040721687" evidence="3">
    <location>
        <begin position="22"/>
        <end position="222"/>
    </location>
</feature>
<protein>
    <submittedName>
        <fullName evidence="5">Peptidoglycan/xylan/chitin deacetylase, PgdA/CDA1 family</fullName>
    </submittedName>
</protein>
<evidence type="ECO:0000256" key="1">
    <source>
        <dbReference type="ARBA" id="ARBA00022723"/>
    </source>
</evidence>
<dbReference type="PROSITE" id="PS51257">
    <property type="entry name" value="PROKAR_LIPOPROTEIN"/>
    <property type="match status" value="1"/>
</dbReference>
<evidence type="ECO:0000256" key="2">
    <source>
        <dbReference type="ARBA" id="ARBA00022801"/>
    </source>
</evidence>
<evidence type="ECO:0000313" key="5">
    <source>
        <dbReference type="EMBL" id="MCP2264731.1"/>
    </source>
</evidence>
<gene>
    <name evidence="5" type="ORF">APR03_002074</name>
</gene>
<dbReference type="Proteomes" id="UP001139493">
    <property type="component" value="Unassembled WGS sequence"/>
</dbReference>
<proteinExistence type="predicted"/>
<dbReference type="Gene3D" id="3.20.20.370">
    <property type="entry name" value="Glycoside hydrolase/deacetylase"/>
    <property type="match status" value="1"/>
</dbReference>
<reference evidence="5" key="1">
    <citation type="submission" date="2022-06" db="EMBL/GenBank/DDBJ databases">
        <title>Genomic Encyclopedia of Archaeal and Bacterial Type Strains, Phase II (KMG-II): from individual species to whole genera.</title>
        <authorList>
            <person name="Goeker M."/>
        </authorList>
    </citation>
    <scope>NUCLEOTIDE SEQUENCE</scope>
    <source>
        <strain evidence="5">DSM 26652</strain>
    </source>
</reference>
<feature type="signal peptide" evidence="3">
    <location>
        <begin position="1"/>
        <end position="21"/>
    </location>
</feature>
<dbReference type="EMBL" id="JAMTCS010000006">
    <property type="protein sequence ID" value="MCP2264731.1"/>
    <property type="molecule type" value="Genomic_DNA"/>
</dbReference>
<dbReference type="PANTHER" id="PTHR10587:SF133">
    <property type="entry name" value="CHITIN DEACETYLASE 1-RELATED"/>
    <property type="match status" value="1"/>
</dbReference>
<dbReference type="GO" id="GO:0016810">
    <property type="term" value="F:hydrolase activity, acting on carbon-nitrogen (but not peptide) bonds"/>
    <property type="evidence" value="ECO:0007669"/>
    <property type="project" value="InterPro"/>
</dbReference>
<dbReference type="CDD" id="cd10917">
    <property type="entry name" value="CE4_NodB_like_6s_7s"/>
    <property type="match status" value="1"/>
</dbReference>
<sequence length="222" mass="23441">MNRTRRLLTAATLLLAVSLGAAGCAADGALGPAAAAAERKVLYLTFDDGPGDETVEILDLLREHDAKAVFFALGQNLARHTDLGRRIVAEGHALANHTWGHADLTGLDDDDRAQQLDPTAALLRRLGSESPCVRPPYGATDDVLAAQLDARGEQQVLWTVDPADWSRPGARAVAARLLDAPSGAVVLLHDGGGDRTQTVDALREALPRLAARGYTFDVVPGC</sequence>
<evidence type="ECO:0000256" key="3">
    <source>
        <dbReference type="SAM" id="SignalP"/>
    </source>
</evidence>
<dbReference type="PROSITE" id="PS51677">
    <property type="entry name" value="NODB"/>
    <property type="match status" value="1"/>
</dbReference>
<keyword evidence="1" id="KW-0479">Metal-binding</keyword>
<dbReference type="GO" id="GO:0016020">
    <property type="term" value="C:membrane"/>
    <property type="evidence" value="ECO:0007669"/>
    <property type="project" value="TreeGrafter"/>
</dbReference>
<dbReference type="SUPFAM" id="SSF88713">
    <property type="entry name" value="Glycoside hydrolase/deacetylase"/>
    <property type="match status" value="1"/>
</dbReference>
<dbReference type="Pfam" id="PF01522">
    <property type="entry name" value="Polysacc_deac_1"/>
    <property type="match status" value="1"/>
</dbReference>
<dbReference type="AlphaFoldDB" id="A0A9X2G8R6"/>